<evidence type="ECO:0000313" key="7">
    <source>
        <dbReference type="Proteomes" id="UP001629244"/>
    </source>
</evidence>
<sequence length="175" mass="18967">VVAAFLSGLFGMAGGLILIGVLLALMPLPTAMVLHAITQMASNGWRALLWRAHIRWRPVANYMVGAAIALGAWSLTRYVPDKPMALLLLGITPFMARLLPSSVKPDPDRLWQGTVYGTICMGLMLMTGVSGPLLDTFFLCGEFGRREKVATKAMCQLVSHFTKLIYFGGVIDQAA</sequence>
<keyword evidence="5" id="KW-1003">Cell membrane</keyword>
<gene>
    <name evidence="6" type="ORF">ABS767_17560</name>
</gene>
<dbReference type="RefSeq" id="WP_408080781.1">
    <property type="nucleotide sequence ID" value="NZ_JBELQC010000008.1"/>
</dbReference>
<organism evidence="6 7">
    <name type="scientific">Sphingomonas plantiphila</name>
    <dbReference type="NCBI Taxonomy" id="3163295"/>
    <lineage>
        <taxon>Bacteria</taxon>
        <taxon>Pseudomonadati</taxon>
        <taxon>Pseudomonadota</taxon>
        <taxon>Alphaproteobacteria</taxon>
        <taxon>Sphingomonadales</taxon>
        <taxon>Sphingomonadaceae</taxon>
        <taxon>Sphingomonas</taxon>
    </lineage>
</organism>
<evidence type="ECO:0000256" key="1">
    <source>
        <dbReference type="ARBA" id="ARBA00004141"/>
    </source>
</evidence>
<reference evidence="6 7" key="1">
    <citation type="submission" date="2024-06" db="EMBL/GenBank/DDBJ databases">
        <authorList>
            <person name="Kaempfer P."/>
            <person name="Viver T."/>
        </authorList>
    </citation>
    <scope>NUCLEOTIDE SEQUENCE [LARGE SCALE GENOMIC DNA]</scope>
    <source>
        <strain evidence="6 7">ST-64</strain>
    </source>
</reference>
<accession>A0ABW8YTP7</accession>
<comment type="similarity">
    <text evidence="5">Belongs to the 4-toluene sulfonate uptake permease (TSUP) (TC 2.A.102) family.</text>
</comment>
<dbReference type="Pfam" id="PF01925">
    <property type="entry name" value="TauE"/>
    <property type="match status" value="1"/>
</dbReference>
<evidence type="ECO:0000256" key="4">
    <source>
        <dbReference type="ARBA" id="ARBA00023136"/>
    </source>
</evidence>
<dbReference type="EMBL" id="JBELQC010000008">
    <property type="protein sequence ID" value="MFL9842782.1"/>
    <property type="molecule type" value="Genomic_DNA"/>
</dbReference>
<evidence type="ECO:0000256" key="3">
    <source>
        <dbReference type="ARBA" id="ARBA00022989"/>
    </source>
</evidence>
<keyword evidence="4 5" id="KW-0472">Membrane</keyword>
<dbReference type="InterPro" id="IPR002781">
    <property type="entry name" value="TM_pro_TauE-like"/>
</dbReference>
<evidence type="ECO:0000313" key="6">
    <source>
        <dbReference type="EMBL" id="MFL9842782.1"/>
    </source>
</evidence>
<feature type="transmembrane region" description="Helical" evidence="5">
    <location>
        <begin position="59"/>
        <end position="79"/>
    </location>
</feature>
<protein>
    <recommendedName>
        <fullName evidence="5">Probable membrane transporter protein</fullName>
    </recommendedName>
</protein>
<feature type="non-terminal residue" evidence="6">
    <location>
        <position position="1"/>
    </location>
</feature>
<feature type="non-terminal residue" evidence="6">
    <location>
        <position position="175"/>
    </location>
</feature>
<evidence type="ECO:0000256" key="2">
    <source>
        <dbReference type="ARBA" id="ARBA00022692"/>
    </source>
</evidence>
<dbReference type="Proteomes" id="UP001629244">
    <property type="component" value="Unassembled WGS sequence"/>
</dbReference>
<feature type="transmembrane region" description="Helical" evidence="5">
    <location>
        <begin position="115"/>
        <end position="134"/>
    </location>
</feature>
<evidence type="ECO:0000256" key="5">
    <source>
        <dbReference type="RuleBase" id="RU363041"/>
    </source>
</evidence>
<feature type="transmembrane region" description="Helical" evidence="5">
    <location>
        <begin position="12"/>
        <end position="38"/>
    </location>
</feature>
<comment type="subcellular location">
    <subcellularLocation>
        <location evidence="5">Cell membrane</location>
        <topology evidence="5">Multi-pass membrane protein</topology>
    </subcellularLocation>
    <subcellularLocation>
        <location evidence="1">Membrane</location>
        <topology evidence="1">Multi-pass membrane protein</topology>
    </subcellularLocation>
</comment>
<keyword evidence="3 5" id="KW-1133">Transmembrane helix</keyword>
<name>A0ABW8YTP7_9SPHN</name>
<proteinExistence type="inferred from homology"/>
<keyword evidence="2 5" id="KW-0812">Transmembrane</keyword>
<keyword evidence="7" id="KW-1185">Reference proteome</keyword>
<comment type="caution">
    <text evidence="6">The sequence shown here is derived from an EMBL/GenBank/DDBJ whole genome shotgun (WGS) entry which is preliminary data.</text>
</comment>